<evidence type="ECO:0000313" key="1">
    <source>
        <dbReference type="EnsemblPlants" id="TuG1812G0100000078.01.T01"/>
    </source>
</evidence>
<reference evidence="2" key="1">
    <citation type="journal article" date="2013" name="Nature">
        <title>Draft genome of the wheat A-genome progenitor Triticum urartu.</title>
        <authorList>
            <person name="Ling H.Q."/>
            <person name="Zhao S."/>
            <person name="Liu D."/>
            <person name="Wang J."/>
            <person name="Sun H."/>
            <person name="Zhang C."/>
            <person name="Fan H."/>
            <person name="Li D."/>
            <person name="Dong L."/>
            <person name="Tao Y."/>
            <person name="Gao C."/>
            <person name="Wu H."/>
            <person name="Li Y."/>
            <person name="Cui Y."/>
            <person name="Guo X."/>
            <person name="Zheng S."/>
            <person name="Wang B."/>
            <person name="Yu K."/>
            <person name="Liang Q."/>
            <person name="Yang W."/>
            <person name="Lou X."/>
            <person name="Chen J."/>
            <person name="Feng M."/>
            <person name="Jian J."/>
            <person name="Zhang X."/>
            <person name="Luo G."/>
            <person name="Jiang Y."/>
            <person name="Liu J."/>
            <person name="Wang Z."/>
            <person name="Sha Y."/>
            <person name="Zhang B."/>
            <person name="Wu H."/>
            <person name="Tang D."/>
            <person name="Shen Q."/>
            <person name="Xue P."/>
            <person name="Zou S."/>
            <person name="Wang X."/>
            <person name="Liu X."/>
            <person name="Wang F."/>
            <person name="Yang Y."/>
            <person name="An X."/>
            <person name="Dong Z."/>
            <person name="Zhang K."/>
            <person name="Zhang X."/>
            <person name="Luo M.C."/>
            <person name="Dvorak J."/>
            <person name="Tong Y."/>
            <person name="Wang J."/>
            <person name="Yang H."/>
            <person name="Li Z."/>
            <person name="Wang D."/>
            <person name="Zhang A."/>
            <person name="Wang J."/>
        </authorList>
    </citation>
    <scope>NUCLEOTIDE SEQUENCE</scope>
    <source>
        <strain evidence="2">cv. G1812</strain>
    </source>
</reference>
<proteinExistence type="predicted"/>
<name>A0A8R7NVI4_TRIUA</name>
<organism evidence="1 2">
    <name type="scientific">Triticum urartu</name>
    <name type="common">Red wild einkorn</name>
    <name type="synonym">Crithodium urartu</name>
    <dbReference type="NCBI Taxonomy" id="4572"/>
    <lineage>
        <taxon>Eukaryota</taxon>
        <taxon>Viridiplantae</taxon>
        <taxon>Streptophyta</taxon>
        <taxon>Embryophyta</taxon>
        <taxon>Tracheophyta</taxon>
        <taxon>Spermatophyta</taxon>
        <taxon>Magnoliopsida</taxon>
        <taxon>Liliopsida</taxon>
        <taxon>Poales</taxon>
        <taxon>Poaceae</taxon>
        <taxon>BOP clade</taxon>
        <taxon>Pooideae</taxon>
        <taxon>Triticodae</taxon>
        <taxon>Triticeae</taxon>
        <taxon>Triticinae</taxon>
        <taxon>Triticum</taxon>
    </lineage>
</organism>
<evidence type="ECO:0000313" key="2">
    <source>
        <dbReference type="Proteomes" id="UP000015106"/>
    </source>
</evidence>
<dbReference type="AlphaFoldDB" id="A0A8R7NVI4"/>
<keyword evidence="2" id="KW-1185">Reference proteome</keyword>
<reference evidence="1" key="3">
    <citation type="submission" date="2022-06" db="UniProtKB">
        <authorList>
            <consortium name="EnsemblPlants"/>
        </authorList>
    </citation>
    <scope>IDENTIFICATION</scope>
</reference>
<accession>A0A8R7NVI4</accession>
<dbReference type="EnsemblPlants" id="TuG1812G0100000078.01.T01">
    <property type="protein sequence ID" value="TuG1812G0100000078.01.T01"/>
    <property type="gene ID" value="TuG1812G0100000078.01"/>
</dbReference>
<reference evidence="1" key="2">
    <citation type="submission" date="2018-03" db="EMBL/GenBank/DDBJ databases">
        <title>The Triticum urartu genome reveals the dynamic nature of wheat genome evolution.</title>
        <authorList>
            <person name="Ling H."/>
            <person name="Ma B."/>
            <person name="Shi X."/>
            <person name="Liu H."/>
            <person name="Dong L."/>
            <person name="Sun H."/>
            <person name="Cao Y."/>
            <person name="Gao Q."/>
            <person name="Zheng S."/>
            <person name="Li Y."/>
            <person name="Yu Y."/>
            <person name="Du H."/>
            <person name="Qi M."/>
            <person name="Li Y."/>
            <person name="Yu H."/>
            <person name="Cui Y."/>
            <person name="Wang N."/>
            <person name="Chen C."/>
            <person name="Wu H."/>
            <person name="Zhao Y."/>
            <person name="Zhang J."/>
            <person name="Li Y."/>
            <person name="Zhou W."/>
            <person name="Zhang B."/>
            <person name="Hu W."/>
            <person name="Eijk M."/>
            <person name="Tang J."/>
            <person name="Witsenboer H."/>
            <person name="Zhao S."/>
            <person name="Li Z."/>
            <person name="Zhang A."/>
            <person name="Wang D."/>
            <person name="Liang C."/>
        </authorList>
    </citation>
    <scope>NUCLEOTIDE SEQUENCE [LARGE SCALE GENOMIC DNA]</scope>
    <source>
        <strain evidence="1">cv. G1812</strain>
    </source>
</reference>
<sequence>MQWTGFRSVKGSWTVQIILIRSLWRCSRELMSPLLLRWTQMAAQVAGKTVGCAVVGGAAGNQWRQGLLNQRTG</sequence>
<protein>
    <submittedName>
        <fullName evidence="1">Uncharacterized protein</fullName>
    </submittedName>
</protein>
<dbReference type="Proteomes" id="UP000015106">
    <property type="component" value="Chromosome 1"/>
</dbReference>
<dbReference type="Gramene" id="TuG1812G0100000078.01.T01">
    <property type="protein sequence ID" value="TuG1812G0100000078.01.T01"/>
    <property type="gene ID" value="TuG1812G0100000078.01"/>
</dbReference>